<accession>A0A2R7YSC2</accession>
<evidence type="ECO:0000256" key="1">
    <source>
        <dbReference type="SAM" id="MobiDB-lite"/>
    </source>
</evidence>
<dbReference type="EMBL" id="PYXZ01000015">
    <property type="protein sequence ID" value="PUA78946.1"/>
    <property type="molecule type" value="Genomic_DNA"/>
</dbReference>
<name>A0A2R7YSC2_9ACTN</name>
<proteinExistence type="predicted"/>
<protein>
    <submittedName>
        <fullName evidence="2">Uncharacterized protein</fullName>
    </submittedName>
</protein>
<reference evidence="2 3" key="1">
    <citation type="submission" date="2018-03" db="EMBL/GenBank/DDBJ databases">
        <authorList>
            <person name="Keele B.F."/>
        </authorList>
    </citation>
    <scope>NUCLEOTIDE SEQUENCE [LARGE SCALE GENOMIC DNA]</scope>
    <source>
        <strain evidence="2 3">IB-3</strain>
    </source>
</reference>
<evidence type="ECO:0000313" key="3">
    <source>
        <dbReference type="Proteomes" id="UP000244867"/>
    </source>
</evidence>
<feature type="region of interest" description="Disordered" evidence="1">
    <location>
        <begin position="1"/>
        <end position="21"/>
    </location>
</feature>
<organism evidence="2 3">
    <name type="scientific">Nocardioides currus</name>
    <dbReference type="NCBI Taxonomy" id="2133958"/>
    <lineage>
        <taxon>Bacteria</taxon>
        <taxon>Bacillati</taxon>
        <taxon>Actinomycetota</taxon>
        <taxon>Actinomycetes</taxon>
        <taxon>Propionibacteriales</taxon>
        <taxon>Nocardioidaceae</taxon>
        <taxon>Nocardioides</taxon>
    </lineage>
</organism>
<dbReference type="Proteomes" id="UP000244867">
    <property type="component" value="Unassembled WGS sequence"/>
</dbReference>
<sequence>MFEGTSRFADDDPQMQEATVQQDVESNLGAFFASQDLPDQGGSRLPELPAWVEAVRRGERGEARYARKPRALVLFDLATG</sequence>
<dbReference type="AlphaFoldDB" id="A0A2R7YSC2"/>
<evidence type="ECO:0000313" key="2">
    <source>
        <dbReference type="EMBL" id="PUA78946.1"/>
    </source>
</evidence>
<keyword evidence="3" id="KW-1185">Reference proteome</keyword>
<comment type="caution">
    <text evidence="2">The sequence shown here is derived from an EMBL/GenBank/DDBJ whole genome shotgun (WGS) entry which is preliminary data.</text>
</comment>
<gene>
    <name evidence="2" type="ORF">C7S10_21835</name>
</gene>